<dbReference type="GO" id="GO:0009229">
    <property type="term" value="P:thiamine diphosphate biosynthetic process"/>
    <property type="evidence" value="ECO:0007669"/>
    <property type="project" value="UniProtKB-UniPathway"/>
</dbReference>
<dbReference type="STRING" id="1873176.BFN67_16455"/>
<evidence type="ECO:0000256" key="9">
    <source>
        <dbReference type="ARBA" id="ARBA00022840"/>
    </source>
</evidence>
<keyword evidence="13" id="KW-1185">Reference proteome</keyword>
<protein>
    <recommendedName>
        <fullName evidence="4">hydroxyethylthiazole kinase</fullName>
        <ecNumber evidence="4">2.7.1.50</ecNumber>
    </recommendedName>
</protein>
<dbReference type="GO" id="GO:0004417">
    <property type="term" value="F:hydroxyethylthiazole kinase activity"/>
    <property type="evidence" value="ECO:0007669"/>
    <property type="project" value="UniProtKB-EC"/>
</dbReference>
<evidence type="ECO:0000256" key="8">
    <source>
        <dbReference type="ARBA" id="ARBA00022777"/>
    </source>
</evidence>
<dbReference type="UniPathway" id="UPA00060">
    <property type="reaction ID" value="UER00139"/>
</dbReference>
<dbReference type="GO" id="GO:0005524">
    <property type="term" value="F:ATP binding"/>
    <property type="evidence" value="ECO:0007669"/>
    <property type="project" value="UniProtKB-KW"/>
</dbReference>
<gene>
    <name evidence="12" type="ORF">BFN67_16455</name>
</gene>
<dbReference type="CDD" id="cd01170">
    <property type="entry name" value="THZ_kinase"/>
    <property type="match status" value="1"/>
</dbReference>
<dbReference type="AlphaFoldDB" id="A0A1V8RS99"/>
<keyword evidence="5" id="KW-0808">Transferase</keyword>
<evidence type="ECO:0000313" key="12">
    <source>
        <dbReference type="EMBL" id="OQM76091.1"/>
    </source>
</evidence>
<evidence type="ECO:0000256" key="4">
    <source>
        <dbReference type="ARBA" id="ARBA00012129"/>
    </source>
</evidence>
<evidence type="ECO:0000256" key="5">
    <source>
        <dbReference type="ARBA" id="ARBA00022679"/>
    </source>
</evidence>
<comment type="pathway">
    <text evidence="3">Cofactor biosynthesis; thiamine diphosphate biosynthesis; 4-methyl-5-(2-phosphoethyl)-thiazole from 5-(2-hydroxyethyl)-4-methylthiazole: step 1/1.</text>
</comment>
<dbReference type="Gene3D" id="3.40.1190.20">
    <property type="match status" value="2"/>
</dbReference>
<evidence type="ECO:0000256" key="3">
    <source>
        <dbReference type="ARBA" id="ARBA00004868"/>
    </source>
</evidence>
<evidence type="ECO:0000256" key="11">
    <source>
        <dbReference type="ARBA" id="ARBA00022977"/>
    </source>
</evidence>
<sequence>MPAGNWADLPQWPTSMLERVRKQAPRVHCLMNTVVQKLVADGLSALGAIPSMTSSTEEVQDFARKADALVVNLGTLDKQRREAIGLAVDVAAAREIPWVLDPAHCDYSPPRARFAQDLLQRQPTALRANAAEYGLLTVPDRVVAVETGVVDHISFAGQTISVANGDPLMAKVTGTGCLSGAVIAAFLAVDDDRHAATAAAMLVLGVAAEKAALSASGPGSFEPALLDALAALDGGDILERAKVTG</sequence>
<dbReference type="GO" id="GO:0000287">
    <property type="term" value="F:magnesium ion binding"/>
    <property type="evidence" value="ECO:0007669"/>
    <property type="project" value="InterPro"/>
</dbReference>
<comment type="caution">
    <text evidence="12">The sequence shown here is derived from an EMBL/GenBank/DDBJ whole genome shotgun (WGS) entry which is preliminary data.</text>
</comment>
<accession>A0A1V8RS99</accession>
<evidence type="ECO:0000256" key="2">
    <source>
        <dbReference type="ARBA" id="ARBA00001946"/>
    </source>
</evidence>
<keyword evidence="7" id="KW-0547">Nucleotide-binding</keyword>
<dbReference type="PRINTS" id="PR01099">
    <property type="entry name" value="HYETHTZKNASE"/>
</dbReference>
<dbReference type="PIRSF" id="PIRSF000513">
    <property type="entry name" value="Thz_kinase"/>
    <property type="match status" value="1"/>
</dbReference>
<dbReference type="Pfam" id="PF02110">
    <property type="entry name" value="HK"/>
    <property type="match status" value="2"/>
</dbReference>
<comment type="cofactor">
    <cofactor evidence="2">
        <name>Mg(2+)</name>
        <dbReference type="ChEBI" id="CHEBI:18420"/>
    </cofactor>
</comment>
<reference evidence="12 13" key="1">
    <citation type="journal article" date="2016" name="Int. J. Syst. Evol. Microbiol.">
        <title>Pseudaminobacter manganicus sp. nov., isolated from sludge of a manganese mine.</title>
        <authorList>
            <person name="Li J."/>
            <person name="Huang J."/>
            <person name="Liao S."/>
            <person name="Wang G."/>
        </authorList>
    </citation>
    <scope>NUCLEOTIDE SEQUENCE [LARGE SCALE GENOMIC DNA]</scope>
    <source>
        <strain evidence="12 13">JH-7</strain>
    </source>
</reference>
<evidence type="ECO:0000256" key="6">
    <source>
        <dbReference type="ARBA" id="ARBA00022723"/>
    </source>
</evidence>
<evidence type="ECO:0000256" key="7">
    <source>
        <dbReference type="ARBA" id="ARBA00022741"/>
    </source>
</evidence>
<dbReference type="OrthoDB" id="8909021at2"/>
<dbReference type="EMBL" id="MDET01000011">
    <property type="protein sequence ID" value="OQM76091.1"/>
    <property type="molecule type" value="Genomic_DNA"/>
</dbReference>
<comment type="catalytic activity">
    <reaction evidence="1">
        <text>5-(2-hydroxyethyl)-4-methylthiazole + ATP = 4-methyl-5-(2-phosphooxyethyl)-thiazole + ADP + H(+)</text>
        <dbReference type="Rhea" id="RHEA:24212"/>
        <dbReference type="ChEBI" id="CHEBI:15378"/>
        <dbReference type="ChEBI" id="CHEBI:17957"/>
        <dbReference type="ChEBI" id="CHEBI:30616"/>
        <dbReference type="ChEBI" id="CHEBI:58296"/>
        <dbReference type="ChEBI" id="CHEBI:456216"/>
        <dbReference type="EC" id="2.7.1.50"/>
    </reaction>
</comment>
<keyword evidence="8 12" id="KW-0418">Kinase</keyword>
<evidence type="ECO:0000313" key="13">
    <source>
        <dbReference type="Proteomes" id="UP000191905"/>
    </source>
</evidence>
<evidence type="ECO:0000256" key="10">
    <source>
        <dbReference type="ARBA" id="ARBA00022842"/>
    </source>
</evidence>
<dbReference type="GO" id="GO:0009228">
    <property type="term" value="P:thiamine biosynthetic process"/>
    <property type="evidence" value="ECO:0007669"/>
    <property type="project" value="UniProtKB-KW"/>
</dbReference>
<dbReference type="InterPro" id="IPR000417">
    <property type="entry name" value="Hyethyz_kinase"/>
</dbReference>
<organism evidence="12 13">
    <name type="scientific">Manganibacter manganicus</name>
    <dbReference type="NCBI Taxonomy" id="1873176"/>
    <lineage>
        <taxon>Bacteria</taxon>
        <taxon>Pseudomonadati</taxon>
        <taxon>Pseudomonadota</taxon>
        <taxon>Alphaproteobacteria</taxon>
        <taxon>Hyphomicrobiales</taxon>
        <taxon>Phyllobacteriaceae</taxon>
        <taxon>Manganibacter</taxon>
    </lineage>
</organism>
<keyword evidence="10" id="KW-0460">Magnesium</keyword>
<keyword evidence="11" id="KW-0784">Thiamine biosynthesis</keyword>
<dbReference type="SUPFAM" id="SSF53613">
    <property type="entry name" value="Ribokinase-like"/>
    <property type="match status" value="1"/>
</dbReference>
<proteinExistence type="predicted"/>
<dbReference type="Proteomes" id="UP000191905">
    <property type="component" value="Unassembled WGS sequence"/>
</dbReference>
<evidence type="ECO:0000256" key="1">
    <source>
        <dbReference type="ARBA" id="ARBA00001771"/>
    </source>
</evidence>
<keyword evidence="6" id="KW-0479">Metal-binding</keyword>
<keyword evidence="9" id="KW-0067">ATP-binding</keyword>
<dbReference type="EC" id="2.7.1.50" evidence="4"/>
<dbReference type="InterPro" id="IPR029056">
    <property type="entry name" value="Ribokinase-like"/>
</dbReference>
<name>A0A1V8RS99_9HYPH</name>